<evidence type="ECO:0000313" key="7">
    <source>
        <dbReference type="Proteomes" id="UP000052245"/>
    </source>
</evidence>
<proteinExistence type="inferred from homology"/>
<dbReference type="Proteomes" id="UP000052245">
    <property type="component" value="Unassembled WGS sequence"/>
</dbReference>
<comment type="similarity">
    <text evidence="1">Belongs to the phD/YefM antitoxin family.</text>
</comment>
<dbReference type="SUPFAM" id="SSF143120">
    <property type="entry name" value="YefM-like"/>
    <property type="match status" value="1"/>
</dbReference>
<evidence type="ECO:0000256" key="1">
    <source>
        <dbReference type="ARBA" id="ARBA00009981"/>
    </source>
</evidence>
<evidence type="ECO:0000313" key="9">
    <source>
        <dbReference type="Proteomes" id="UP000239685"/>
    </source>
</evidence>
<comment type="caution">
    <text evidence="3">The sequence shown here is derived from an EMBL/GenBank/DDBJ whole genome shotgun (WGS) entry which is preliminary data.</text>
</comment>
<dbReference type="Gene3D" id="3.40.1620.10">
    <property type="entry name" value="YefM-like domain"/>
    <property type="match status" value="1"/>
</dbReference>
<evidence type="ECO:0000313" key="5">
    <source>
        <dbReference type="EMBL" id="PPB71690.1"/>
    </source>
</evidence>
<keyword evidence="6" id="KW-1185">Reference proteome</keyword>
<dbReference type="EC" id="1.6.99.-" evidence="3"/>
<dbReference type="InterPro" id="IPR036165">
    <property type="entry name" value="YefM-like_sf"/>
</dbReference>
<reference evidence="5 9" key="2">
    <citation type="submission" date="2017-06" db="EMBL/GenBank/DDBJ databases">
        <title>Updating the genomic taxonomy and epidemiology of Campylobacter hyointestinalis; discovery in New Zealand farmed ruminants.</title>
        <authorList>
            <person name="Wilkinson D.A."/>
            <person name="Fayaz A."/>
            <person name="Biggs P.J."/>
            <person name="Midwinter A.C."/>
        </authorList>
    </citation>
    <scope>NUCLEOTIDE SEQUENCE [LARGE SCALE GENOMIC DNA]</scope>
    <source>
        <strain evidence="5 9">S1614a</strain>
    </source>
</reference>
<dbReference type="Proteomes" id="UP000052237">
    <property type="component" value="Unassembled WGS sequence"/>
</dbReference>
<dbReference type="EMBL" id="FAUW01000002">
    <property type="protein sequence ID" value="CUU76701.1"/>
    <property type="molecule type" value="Genomic_DNA"/>
</dbReference>
<dbReference type="AlphaFoldDB" id="A0A2S5J8B6"/>
<dbReference type="RefSeq" id="WP_034962834.1">
    <property type="nucleotide sequence ID" value="NZ_CBCRTP010000026.1"/>
</dbReference>
<evidence type="ECO:0000313" key="8">
    <source>
        <dbReference type="Proteomes" id="UP000052257"/>
    </source>
</evidence>
<dbReference type="EMBL" id="FAVB01000001">
    <property type="protein sequence ID" value="CUU72531.1"/>
    <property type="molecule type" value="Genomic_DNA"/>
</dbReference>
<evidence type="ECO:0000313" key="6">
    <source>
        <dbReference type="Proteomes" id="UP000052237"/>
    </source>
</evidence>
<dbReference type="EMBL" id="FAVC01000001">
    <property type="protein sequence ID" value="CUU76314.1"/>
    <property type="molecule type" value="Genomic_DNA"/>
</dbReference>
<accession>A0A0S4SGA1</accession>
<dbReference type="GO" id="GO:0016491">
    <property type="term" value="F:oxidoreductase activity"/>
    <property type="evidence" value="ECO:0007669"/>
    <property type="project" value="UniProtKB-KW"/>
</dbReference>
<sequence length="78" mass="9022">MATFSKNEVYTATEVVRNFSSILTKVSKAEMKRAFIVKNNRFEAVLLNMDEYERLNEAVVLLEAIYTTKKVKKEEDGK</sequence>
<dbReference type="GeneID" id="56510164"/>
<gene>
    <name evidence="5" type="ORF">CDQ78_04760</name>
    <name evidence="2" type="ORF">ERS686654_00434</name>
    <name evidence="4" type="ORF">ERS739220_00791</name>
    <name evidence="3" type="ORF">ERS739223_00612</name>
</gene>
<name>A0A2S5J8B6_CAMHY</name>
<keyword evidence="3" id="KW-0560">Oxidoreductase</keyword>
<evidence type="ECO:0000313" key="2">
    <source>
        <dbReference type="EMBL" id="CUU72531.1"/>
    </source>
</evidence>
<evidence type="ECO:0000313" key="4">
    <source>
        <dbReference type="EMBL" id="CUU76701.1"/>
    </source>
</evidence>
<dbReference type="Proteomes" id="UP000052257">
    <property type="component" value="Unassembled WGS sequence"/>
</dbReference>
<reference evidence="6 7" key="1">
    <citation type="submission" date="2015-11" db="EMBL/GenBank/DDBJ databases">
        <authorList>
            <consortium name="Pathogen Informatics"/>
        </authorList>
    </citation>
    <scope>NUCLEOTIDE SEQUENCE [LARGE SCALE GENOMIC DNA]</scope>
    <source>
        <strain evidence="2 6">006A-0059</strain>
        <strain evidence="4 8">006A-0191</strain>
        <strain evidence="3 7">007A-0283</strain>
    </source>
</reference>
<protein>
    <submittedName>
        <fullName evidence="3">General stress protein 14 (GSP14)</fullName>
        <ecNumber evidence="3">1.6.99.-</ecNumber>
    </submittedName>
    <submittedName>
        <fullName evidence="5">Prevent-host-death protein</fullName>
    </submittedName>
</protein>
<organism evidence="3 7">
    <name type="scientific">Campylobacter hyointestinalis subsp. hyointestinalis</name>
    <dbReference type="NCBI Taxonomy" id="91352"/>
    <lineage>
        <taxon>Bacteria</taxon>
        <taxon>Pseudomonadati</taxon>
        <taxon>Campylobacterota</taxon>
        <taxon>Epsilonproteobacteria</taxon>
        <taxon>Campylobacterales</taxon>
        <taxon>Campylobacteraceae</taxon>
        <taxon>Campylobacter</taxon>
    </lineage>
</organism>
<evidence type="ECO:0000313" key="3">
    <source>
        <dbReference type="EMBL" id="CUU76314.1"/>
    </source>
</evidence>
<dbReference type="EMBL" id="NIQP01000004">
    <property type="protein sequence ID" value="PPB71690.1"/>
    <property type="molecule type" value="Genomic_DNA"/>
</dbReference>
<accession>A0A2S5J8B6</accession>
<dbReference type="Proteomes" id="UP000239685">
    <property type="component" value="Unassembled WGS sequence"/>
</dbReference>